<comment type="caution">
    <text evidence="5">The sequence shown here is derived from an EMBL/GenBank/DDBJ whole genome shotgun (WGS) entry which is preliminary data.</text>
</comment>
<dbReference type="Pfam" id="PF00248">
    <property type="entry name" value="Aldo_ket_red"/>
    <property type="match status" value="1"/>
</dbReference>
<evidence type="ECO:0000256" key="1">
    <source>
        <dbReference type="PIRSR" id="PIRSR000097-1"/>
    </source>
</evidence>
<proteinExistence type="predicted"/>
<gene>
    <name evidence="5" type="ORF">IAB44_05270</name>
</gene>
<evidence type="ECO:0000313" key="5">
    <source>
        <dbReference type="EMBL" id="HIS30947.1"/>
    </source>
</evidence>
<sequence>MGENRIPADAVNPDLVPKHTLYTGAKMPTLGLGTFGSDSVPAEKVAAAVEDAVLSGYRMIDCAACYGNEDLIGESLEKVFAAGIKREELFIISKVWNDMHGRGDVLRACAQTLKDLRLDYLDLYFVHWPFPNYHPPGCDVDTRNPDSRPYIHEEFMACWRQMERLVDMGLVKHIGVSNVTIPKLKLILRDCRIKPAVNEMELHPAFQQPELYNFCKENGIEIIGFCPIGSPARPERDKTPEDVVDTQLPQVQQVAKAHGIHPATVCLKWAVQRGHMPIPFSTTRKNYMSNLRCTFEDPLTDEEMALLATADQNCRLIKGQVFLWEGAGDWQDLWDIDGTIPGWNGYEKK</sequence>
<evidence type="ECO:0000256" key="3">
    <source>
        <dbReference type="PIRSR" id="PIRSR000097-3"/>
    </source>
</evidence>
<organism evidence="5 6">
    <name type="scientific">Candidatus Limivivens intestinipullorum</name>
    <dbReference type="NCBI Taxonomy" id="2840858"/>
    <lineage>
        <taxon>Bacteria</taxon>
        <taxon>Bacillati</taxon>
        <taxon>Bacillota</taxon>
        <taxon>Clostridia</taxon>
        <taxon>Lachnospirales</taxon>
        <taxon>Lachnospiraceae</taxon>
        <taxon>Lachnospiraceae incertae sedis</taxon>
        <taxon>Candidatus Limivivens</taxon>
    </lineage>
</organism>
<dbReference type="PIRSF" id="PIRSF000097">
    <property type="entry name" value="AKR"/>
    <property type="match status" value="1"/>
</dbReference>
<reference evidence="5" key="1">
    <citation type="submission" date="2020-10" db="EMBL/GenBank/DDBJ databases">
        <authorList>
            <person name="Gilroy R."/>
        </authorList>
    </citation>
    <scope>NUCLEOTIDE SEQUENCE</scope>
    <source>
        <strain evidence="5">CHK190-19873</strain>
    </source>
</reference>
<feature type="active site" description="Proton donor" evidence="1">
    <location>
        <position position="66"/>
    </location>
</feature>
<dbReference type="SUPFAM" id="SSF51430">
    <property type="entry name" value="NAD(P)-linked oxidoreductase"/>
    <property type="match status" value="1"/>
</dbReference>
<evidence type="ECO:0000313" key="6">
    <source>
        <dbReference type="Proteomes" id="UP000823935"/>
    </source>
</evidence>
<dbReference type="PRINTS" id="PR00069">
    <property type="entry name" value="ALDKETRDTASE"/>
</dbReference>
<dbReference type="Proteomes" id="UP000823935">
    <property type="component" value="Unassembled WGS sequence"/>
</dbReference>
<dbReference type="Gene3D" id="3.20.20.100">
    <property type="entry name" value="NADP-dependent oxidoreductase domain"/>
    <property type="match status" value="1"/>
</dbReference>
<dbReference type="PANTHER" id="PTHR11732">
    <property type="entry name" value="ALDO/KETO REDUCTASE"/>
    <property type="match status" value="1"/>
</dbReference>
<dbReference type="InterPro" id="IPR036812">
    <property type="entry name" value="NAD(P)_OxRdtase_dom_sf"/>
</dbReference>
<dbReference type="InterPro" id="IPR023210">
    <property type="entry name" value="NADP_OxRdtase_dom"/>
</dbReference>
<reference evidence="5" key="2">
    <citation type="journal article" date="2021" name="PeerJ">
        <title>Extensive microbial diversity within the chicken gut microbiome revealed by metagenomics and culture.</title>
        <authorList>
            <person name="Gilroy R."/>
            <person name="Ravi A."/>
            <person name="Getino M."/>
            <person name="Pursley I."/>
            <person name="Horton D.L."/>
            <person name="Alikhan N.F."/>
            <person name="Baker D."/>
            <person name="Gharbi K."/>
            <person name="Hall N."/>
            <person name="Watson M."/>
            <person name="Adriaenssens E.M."/>
            <person name="Foster-Nyarko E."/>
            <person name="Jarju S."/>
            <person name="Secka A."/>
            <person name="Antonio M."/>
            <person name="Oren A."/>
            <person name="Chaudhuri R.R."/>
            <person name="La Ragione R."/>
            <person name="Hildebrand F."/>
            <person name="Pallen M.J."/>
        </authorList>
    </citation>
    <scope>NUCLEOTIDE SEQUENCE</scope>
    <source>
        <strain evidence="5">CHK190-19873</strain>
    </source>
</reference>
<evidence type="ECO:0000259" key="4">
    <source>
        <dbReference type="Pfam" id="PF00248"/>
    </source>
</evidence>
<dbReference type="EMBL" id="DVIQ01000025">
    <property type="protein sequence ID" value="HIS30947.1"/>
    <property type="molecule type" value="Genomic_DNA"/>
</dbReference>
<accession>A0A9D1JJG1</accession>
<feature type="binding site" evidence="2">
    <location>
        <position position="127"/>
    </location>
    <ligand>
        <name>substrate</name>
    </ligand>
</feature>
<dbReference type="AlphaFoldDB" id="A0A9D1JJG1"/>
<feature type="site" description="Lowers pKa of active site Tyr" evidence="3">
    <location>
        <position position="94"/>
    </location>
</feature>
<dbReference type="GO" id="GO:0016491">
    <property type="term" value="F:oxidoreductase activity"/>
    <property type="evidence" value="ECO:0007669"/>
    <property type="project" value="InterPro"/>
</dbReference>
<feature type="domain" description="NADP-dependent oxidoreductase" evidence="4">
    <location>
        <begin position="30"/>
        <end position="309"/>
    </location>
</feature>
<dbReference type="CDD" id="cd19071">
    <property type="entry name" value="AKR_AKR1-5-like"/>
    <property type="match status" value="1"/>
</dbReference>
<protein>
    <submittedName>
        <fullName evidence="5">Aldo/keto reductase</fullName>
    </submittedName>
</protein>
<evidence type="ECO:0000256" key="2">
    <source>
        <dbReference type="PIRSR" id="PIRSR000097-2"/>
    </source>
</evidence>
<dbReference type="InterPro" id="IPR020471">
    <property type="entry name" value="AKR"/>
</dbReference>
<name>A0A9D1JJG1_9FIRM</name>